<dbReference type="GO" id="GO:0008233">
    <property type="term" value="F:peptidase activity"/>
    <property type="evidence" value="ECO:0007669"/>
    <property type="project" value="UniProtKB-KW"/>
</dbReference>
<dbReference type="AlphaFoldDB" id="A0ABD3PPV9"/>
<sequence>MLSPVAPFSLLFLLAAAASTPPPPPRALAYDRSRARRRGRGHRVVAFVGPRRGDNNSASQSSSSSLSSSFAGAAASASASAATASRGVGPRGRGGGRSTTPLFSAAAATGDDDDYDEDVVAEEEARRLRERAGTLRLEASIAERALLDDRRRRKEERDAEADRLIDSLSMSSSSSLSASSSDVAGMGDPTSPPPPLPTARDLADRMRDGRTSLEALVRVVERLHERETSAAVGLGGYLSRDTEGGDFVLGDYENNSVERRRIESERISGLLDRILEAARMIEEEGGSSTSMTADRRLTSSDDGIRRKSTDGSSLASTLRARASDLRRGRDATFRRRVNSLLVKNDPGVVASVDRKNGREEKGAIESYVRRSIDGNSHIDDDQIGGDDDDEEERRKRRIEEGERTMKRLIETPPWLPQYLAEFAVTSTVDVPVSHWKTIRTELLADSGFVCTSWDFTEAAAVFRGKLSSPPLPPPGVELRKDGGSVIGGGMYVDDDGGRPVEDRSIAATFERLQDRVRKHAQLKDSIQLFLIDDNEWRPSFDKFPIGGAVGNHDNRIDGRRPRDVSERERPPSVIIALARDVSPERGSQGRGLATRSLAVISTLLTLFTSLVYALGAYSLNPSFFHSIVRENDVTAVPMCLPIFVGVLAMSAVHELGHIIAAGRHGVKLGVPVPLPSLQVGTFGSITPLRSFPPTRVALFDFLPP</sequence>
<feature type="signal peptide" evidence="14">
    <location>
        <begin position="1"/>
        <end position="19"/>
    </location>
</feature>
<keyword evidence="7 13" id="KW-0812">Transmembrane</keyword>
<dbReference type="InterPro" id="IPR044838">
    <property type="entry name" value="EGY1-like"/>
</dbReference>
<proteinExistence type="inferred from homology"/>
<evidence type="ECO:0000256" key="3">
    <source>
        <dbReference type="ARBA" id="ARBA00007931"/>
    </source>
</evidence>
<feature type="region of interest" description="Disordered" evidence="12">
    <location>
        <begin position="284"/>
        <end position="315"/>
    </location>
</feature>
<accession>A0ABD3PPV9</accession>
<feature type="region of interest" description="Disordered" evidence="12">
    <location>
        <begin position="370"/>
        <end position="395"/>
    </location>
</feature>
<dbReference type="PANTHER" id="PTHR31412">
    <property type="entry name" value="ZINC METALLOPROTEASE EGY1"/>
    <property type="match status" value="1"/>
</dbReference>
<reference evidence="15 16" key="1">
    <citation type="submission" date="2024-10" db="EMBL/GenBank/DDBJ databases">
        <title>Updated reference genomes for cyclostephanoid diatoms.</title>
        <authorList>
            <person name="Roberts W.R."/>
            <person name="Alverson A.J."/>
        </authorList>
    </citation>
    <scope>NUCLEOTIDE SEQUENCE [LARGE SCALE GENOMIC DNA]</scope>
    <source>
        <strain evidence="15 16">AJA276-08</strain>
    </source>
</reference>
<dbReference type="GO" id="GO:0006508">
    <property type="term" value="P:proteolysis"/>
    <property type="evidence" value="ECO:0007669"/>
    <property type="project" value="UniProtKB-KW"/>
</dbReference>
<evidence type="ECO:0000313" key="15">
    <source>
        <dbReference type="EMBL" id="KAL3789827.1"/>
    </source>
</evidence>
<evidence type="ECO:0000256" key="1">
    <source>
        <dbReference type="ARBA" id="ARBA00004141"/>
    </source>
</evidence>
<dbReference type="GO" id="GO:0016020">
    <property type="term" value="C:membrane"/>
    <property type="evidence" value="ECO:0007669"/>
    <property type="project" value="UniProtKB-SubCell"/>
</dbReference>
<feature type="transmembrane region" description="Helical" evidence="13">
    <location>
        <begin position="597"/>
        <end position="619"/>
    </location>
</feature>
<feature type="compositionally biased region" description="Low complexity" evidence="12">
    <location>
        <begin position="57"/>
        <end position="88"/>
    </location>
</feature>
<keyword evidence="4" id="KW-0150">Chloroplast</keyword>
<keyword evidence="9" id="KW-0809">Transit peptide</keyword>
<keyword evidence="11 13" id="KW-0472">Membrane</keyword>
<evidence type="ECO:0000256" key="11">
    <source>
        <dbReference type="ARBA" id="ARBA00023136"/>
    </source>
</evidence>
<name>A0ABD3PPV9_9STRA</name>
<comment type="caution">
    <text evidence="15">The sequence shown here is derived from an EMBL/GenBank/DDBJ whole genome shotgun (WGS) entry which is preliminary data.</text>
</comment>
<evidence type="ECO:0000256" key="8">
    <source>
        <dbReference type="ARBA" id="ARBA00022801"/>
    </source>
</evidence>
<evidence type="ECO:0000256" key="7">
    <source>
        <dbReference type="ARBA" id="ARBA00022692"/>
    </source>
</evidence>
<feature type="compositionally biased region" description="Acidic residues" evidence="12">
    <location>
        <begin position="110"/>
        <end position="119"/>
    </location>
</feature>
<evidence type="ECO:0000256" key="13">
    <source>
        <dbReference type="SAM" id="Phobius"/>
    </source>
</evidence>
<comment type="subcellular location">
    <subcellularLocation>
        <location evidence="1">Membrane</location>
        <topology evidence="1">Multi-pass membrane protein</topology>
    </subcellularLocation>
    <subcellularLocation>
        <location evidence="2">Plastid</location>
        <location evidence="2">Chloroplast</location>
    </subcellularLocation>
</comment>
<evidence type="ECO:0000256" key="2">
    <source>
        <dbReference type="ARBA" id="ARBA00004229"/>
    </source>
</evidence>
<evidence type="ECO:0000313" key="16">
    <source>
        <dbReference type="Proteomes" id="UP001530315"/>
    </source>
</evidence>
<keyword evidence="16" id="KW-1185">Reference proteome</keyword>
<feature type="region of interest" description="Disordered" evidence="12">
    <location>
        <begin position="21"/>
        <end position="119"/>
    </location>
</feature>
<dbReference type="EMBL" id="JALLAZ020000668">
    <property type="protein sequence ID" value="KAL3789827.1"/>
    <property type="molecule type" value="Genomic_DNA"/>
</dbReference>
<keyword evidence="14" id="KW-0732">Signal</keyword>
<dbReference type="PANTHER" id="PTHR31412:SF0">
    <property type="entry name" value="ZINC METALLOPROTEASE EGY1, CHLOROPLASTIC-RELATED"/>
    <property type="match status" value="1"/>
</dbReference>
<organism evidence="15 16">
    <name type="scientific">Stephanodiscus triporus</name>
    <dbReference type="NCBI Taxonomy" id="2934178"/>
    <lineage>
        <taxon>Eukaryota</taxon>
        <taxon>Sar</taxon>
        <taxon>Stramenopiles</taxon>
        <taxon>Ochrophyta</taxon>
        <taxon>Bacillariophyta</taxon>
        <taxon>Coscinodiscophyceae</taxon>
        <taxon>Thalassiosirophycidae</taxon>
        <taxon>Stephanodiscales</taxon>
        <taxon>Stephanodiscaceae</taxon>
        <taxon>Stephanodiscus</taxon>
    </lineage>
</organism>
<evidence type="ECO:0000256" key="10">
    <source>
        <dbReference type="ARBA" id="ARBA00022989"/>
    </source>
</evidence>
<feature type="compositionally biased region" description="Basic and acidic residues" evidence="12">
    <location>
        <begin position="150"/>
        <end position="165"/>
    </location>
</feature>
<evidence type="ECO:0008006" key="17">
    <source>
        <dbReference type="Google" id="ProtNLM"/>
    </source>
</evidence>
<keyword evidence="6" id="KW-0645">Protease</keyword>
<evidence type="ECO:0000256" key="4">
    <source>
        <dbReference type="ARBA" id="ARBA00022528"/>
    </source>
</evidence>
<feature type="compositionally biased region" description="Basic and acidic residues" evidence="12">
    <location>
        <begin position="370"/>
        <end position="380"/>
    </location>
</feature>
<evidence type="ECO:0000256" key="9">
    <source>
        <dbReference type="ARBA" id="ARBA00022946"/>
    </source>
</evidence>
<feature type="compositionally biased region" description="Basic and acidic residues" evidence="12">
    <location>
        <begin position="293"/>
        <end position="309"/>
    </location>
</feature>
<keyword evidence="8" id="KW-0378">Hydrolase</keyword>
<feature type="compositionally biased region" description="Basic residues" evidence="12">
    <location>
        <begin position="34"/>
        <end position="43"/>
    </location>
</feature>
<comment type="similarity">
    <text evidence="3">Belongs to the peptidase M50B family.</text>
</comment>
<feature type="compositionally biased region" description="Acidic residues" evidence="12">
    <location>
        <begin position="381"/>
        <end position="391"/>
    </location>
</feature>
<protein>
    <recommendedName>
        <fullName evidence="17">Endopeptidase S2P</fullName>
    </recommendedName>
</protein>
<feature type="compositionally biased region" description="Low complexity" evidence="12">
    <location>
        <begin position="167"/>
        <end position="181"/>
    </location>
</feature>
<evidence type="ECO:0000256" key="12">
    <source>
        <dbReference type="SAM" id="MobiDB-lite"/>
    </source>
</evidence>
<keyword evidence="5" id="KW-0934">Plastid</keyword>
<keyword evidence="10 13" id="KW-1133">Transmembrane helix</keyword>
<feature type="region of interest" description="Disordered" evidence="12">
    <location>
        <begin position="150"/>
        <end position="202"/>
    </location>
</feature>
<gene>
    <name evidence="15" type="ORF">ACHAW5_011250</name>
</gene>
<evidence type="ECO:0000256" key="6">
    <source>
        <dbReference type="ARBA" id="ARBA00022670"/>
    </source>
</evidence>
<dbReference type="Proteomes" id="UP001530315">
    <property type="component" value="Unassembled WGS sequence"/>
</dbReference>
<feature type="chain" id="PRO_5044836215" description="Endopeptidase S2P" evidence="14">
    <location>
        <begin position="20"/>
        <end position="704"/>
    </location>
</feature>
<dbReference type="GO" id="GO:0009507">
    <property type="term" value="C:chloroplast"/>
    <property type="evidence" value="ECO:0007669"/>
    <property type="project" value="UniProtKB-SubCell"/>
</dbReference>
<evidence type="ECO:0000256" key="14">
    <source>
        <dbReference type="SAM" id="SignalP"/>
    </source>
</evidence>
<evidence type="ECO:0000256" key="5">
    <source>
        <dbReference type="ARBA" id="ARBA00022640"/>
    </source>
</evidence>